<feature type="region of interest" description="Disordered" evidence="4">
    <location>
        <begin position="161"/>
        <end position="187"/>
    </location>
</feature>
<feature type="region of interest" description="Leucine repeat II (LRII)" evidence="3">
    <location>
        <begin position="365"/>
        <end position="397"/>
    </location>
</feature>
<evidence type="ECO:0008006" key="7">
    <source>
        <dbReference type="Google" id="ProtNLM"/>
    </source>
</evidence>
<feature type="compositionally biased region" description="Low complexity" evidence="4">
    <location>
        <begin position="166"/>
        <end position="187"/>
    </location>
</feature>
<dbReference type="EMBL" id="JACMSC010000018">
    <property type="protein sequence ID" value="KAG6474855.1"/>
    <property type="molecule type" value="Genomic_DNA"/>
</dbReference>
<reference evidence="5 6" key="1">
    <citation type="submission" date="2020-08" db="EMBL/GenBank/DDBJ databases">
        <title>Plant Genome Project.</title>
        <authorList>
            <person name="Zhang R.-G."/>
        </authorList>
    </citation>
    <scope>NUCLEOTIDE SEQUENCE [LARGE SCALE GENOMIC DNA]</scope>
    <source>
        <tissue evidence="5">Rhizome</tissue>
    </source>
</reference>
<sequence>MASTGFPGREFGFGVPEAGGGGLLKRPLSEMERLQLQQQMQQAMFLRSVKQRTLLASSVPPHLSTPPPQDLFLGASSSLASLNLTAAGPFRRQEAPFSAPAAEIGPSTALRDGLQELERRLLLDEEEEDAVSASGSAVTTAEWSEAMQQLIAAPAPVPALSGANQLSPSPTNSSSSTVSSSASSSPPASLVAAIPSGASLRQMLLDTANAVADGNSDMANRNLSVLKGAANYRGDPEQRLTAMMVAVLFVRLKPPSPAGSFPTVAEVCGTDHLAASQMLYEASPCFKLGLMAANLAILEATKDLPKIHILDFEVGHGGQYVALIHALVDRHRLRPAGRPPSLRITAVADPASPFTNNHPGGTLRTVGDRIEKLGERHGLSVRFDAVHHRAAELDAAALGCEAGEALAVNLAFSLARIPDESVSPTNPRDELLRRLRALGPRVVALVEQEINTNSASFAGRFAAACSHYGALLESLDATSARDSGDRGRIEGWLARRVVNSVAREGADRVERCEVFGKWRARMGMAGFNPVQLRPALVESVKNRLESMRPNLSFSIAEEANRIEFAWKGQILTVASTWH</sequence>
<dbReference type="Proteomes" id="UP000734854">
    <property type="component" value="Unassembled WGS sequence"/>
</dbReference>
<feature type="short sequence motif" description="VHIID" evidence="3">
    <location>
        <begin position="307"/>
        <end position="311"/>
    </location>
</feature>
<protein>
    <recommendedName>
        <fullName evidence="7">Scarecrow-like protein 8</fullName>
    </recommendedName>
</protein>
<proteinExistence type="inferred from homology"/>
<comment type="caution">
    <text evidence="3">Lacks conserved residue(s) required for the propagation of feature annotation.</text>
</comment>
<evidence type="ECO:0000256" key="3">
    <source>
        <dbReference type="PROSITE-ProRule" id="PRU01191"/>
    </source>
</evidence>
<comment type="similarity">
    <text evidence="3">Belongs to the GRAS family.</text>
</comment>
<dbReference type="Pfam" id="PF03514">
    <property type="entry name" value="GRAS"/>
    <property type="match status" value="1"/>
</dbReference>
<accession>A0A8J5C8I4</accession>
<comment type="caution">
    <text evidence="5">The sequence shown here is derived from an EMBL/GenBank/DDBJ whole genome shotgun (WGS) entry which is preliminary data.</text>
</comment>
<evidence type="ECO:0000256" key="4">
    <source>
        <dbReference type="SAM" id="MobiDB-lite"/>
    </source>
</evidence>
<gene>
    <name evidence="5" type="ORF">ZIOFF_064070</name>
</gene>
<evidence type="ECO:0000256" key="2">
    <source>
        <dbReference type="ARBA" id="ARBA00023163"/>
    </source>
</evidence>
<keyword evidence="6" id="KW-1185">Reference proteome</keyword>
<keyword evidence="1" id="KW-0805">Transcription regulation</keyword>
<dbReference type="PANTHER" id="PTHR31636">
    <property type="entry name" value="OSJNBA0084A10.13 PROTEIN-RELATED"/>
    <property type="match status" value="1"/>
</dbReference>
<dbReference type="PROSITE" id="PS50985">
    <property type="entry name" value="GRAS"/>
    <property type="match status" value="1"/>
</dbReference>
<evidence type="ECO:0000313" key="5">
    <source>
        <dbReference type="EMBL" id="KAG6474855.1"/>
    </source>
</evidence>
<keyword evidence="2" id="KW-0804">Transcription</keyword>
<evidence type="ECO:0000313" key="6">
    <source>
        <dbReference type="Proteomes" id="UP000734854"/>
    </source>
</evidence>
<name>A0A8J5C8I4_ZINOF</name>
<dbReference type="OrthoDB" id="677896at2759"/>
<feature type="region of interest" description="SAW" evidence="3">
    <location>
        <begin position="502"/>
        <end position="578"/>
    </location>
</feature>
<dbReference type="InterPro" id="IPR005202">
    <property type="entry name" value="TF_GRAS"/>
</dbReference>
<evidence type="ECO:0000256" key="1">
    <source>
        <dbReference type="ARBA" id="ARBA00023015"/>
    </source>
</evidence>
<organism evidence="5 6">
    <name type="scientific">Zingiber officinale</name>
    <name type="common">Ginger</name>
    <name type="synonym">Amomum zingiber</name>
    <dbReference type="NCBI Taxonomy" id="94328"/>
    <lineage>
        <taxon>Eukaryota</taxon>
        <taxon>Viridiplantae</taxon>
        <taxon>Streptophyta</taxon>
        <taxon>Embryophyta</taxon>
        <taxon>Tracheophyta</taxon>
        <taxon>Spermatophyta</taxon>
        <taxon>Magnoliopsida</taxon>
        <taxon>Liliopsida</taxon>
        <taxon>Zingiberales</taxon>
        <taxon>Zingiberaceae</taxon>
        <taxon>Zingiber</taxon>
    </lineage>
</organism>
<dbReference type="AlphaFoldDB" id="A0A8J5C8I4"/>